<accession>A0A6A6UB31</accession>
<dbReference type="PANTHER" id="PTHR36452">
    <property type="entry name" value="CHROMOSOME 12, WHOLE GENOME SHOTGUN SEQUENCE"/>
    <property type="match status" value="1"/>
</dbReference>
<evidence type="ECO:0000256" key="1">
    <source>
        <dbReference type="SAM" id="MobiDB-lite"/>
    </source>
</evidence>
<proteinExistence type="predicted"/>
<dbReference type="Proteomes" id="UP000799302">
    <property type="component" value="Unassembled WGS sequence"/>
</dbReference>
<dbReference type="EMBL" id="MU004235">
    <property type="protein sequence ID" value="KAF2669160.1"/>
    <property type="molecule type" value="Genomic_DNA"/>
</dbReference>
<reference evidence="2" key="1">
    <citation type="journal article" date="2020" name="Stud. Mycol.">
        <title>101 Dothideomycetes genomes: a test case for predicting lifestyles and emergence of pathogens.</title>
        <authorList>
            <person name="Haridas S."/>
            <person name="Albert R."/>
            <person name="Binder M."/>
            <person name="Bloem J."/>
            <person name="Labutti K."/>
            <person name="Salamov A."/>
            <person name="Andreopoulos B."/>
            <person name="Baker S."/>
            <person name="Barry K."/>
            <person name="Bills G."/>
            <person name="Bluhm B."/>
            <person name="Cannon C."/>
            <person name="Castanera R."/>
            <person name="Culley D."/>
            <person name="Daum C."/>
            <person name="Ezra D."/>
            <person name="Gonzalez J."/>
            <person name="Henrissat B."/>
            <person name="Kuo A."/>
            <person name="Liang C."/>
            <person name="Lipzen A."/>
            <person name="Lutzoni F."/>
            <person name="Magnuson J."/>
            <person name="Mondo S."/>
            <person name="Nolan M."/>
            <person name="Ohm R."/>
            <person name="Pangilinan J."/>
            <person name="Park H.-J."/>
            <person name="Ramirez L."/>
            <person name="Alfaro M."/>
            <person name="Sun H."/>
            <person name="Tritt A."/>
            <person name="Yoshinaga Y."/>
            <person name="Zwiers L.-H."/>
            <person name="Turgeon B."/>
            <person name="Goodwin S."/>
            <person name="Spatafora J."/>
            <person name="Crous P."/>
            <person name="Grigoriev I."/>
        </authorList>
    </citation>
    <scope>NUCLEOTIDE SEQUENCE</scope>
    <source>
        <strain evidence="2">CBS 115976</strain>
    </source>
</reference>
<dbReference type="NCBIfam" id="TIGR02453">
    <property type="entry name" value="TIGR02453 family protein"/>
    <property type="match status" value="1"/>
</dbReference>
<evidence type="ECO:0000313" key="3">
    <source>
        <dbReference type="Proteomes" id="UP000799302"/>
    </source>
</evidence>
<gene>
    <name evidence="2" type="ORF">BT63DRAFT_424871</name>
</gene>
<dbReference type="Pfam" id="PF09365">
    <property type="entry name" value="DUF2461"/>
    <property type="match status" value="1"/>
</dbReference>
<feature type="compositionally biased region" description="Basic residues" evidence="1">
    <location>
        <begin position="1"/>
        <end position="12"/>
    </location>
</feature>
<dbReference type="OrthoDB" id="2537769at2759"/>
<feature type="compositionally biased region" description="Acidic residues" evidence="1">
    <location>
        <begin position="49"/>
        <end position="89"/>
    </location>
</feature>
<feature type="compositionally biased region" description="Basic and acidic residues" evidence="1">
    <location>
        <begin position="37"/>
        <end position="48"/>
    </location>
</feature>
<dbReference type="AlphaFoldDB" id="A0A6A6UB31"/>
<feature type="region of interest" description="Disordered" evidence="1">
    <location>
        <begin position="1"/>
        <end position="127"/>
    </location>
</feature>
<dbReference type="PANTHER" id="PTHR36452:SF1">
    <property type="entry name" value="DUF2461 DOMAIN-CONTAINING PROTEIN"/>
    <property type="match status" value="1"/>
</dbReference>
<sequence length="389" mass="43571">MPPRKAVHKRANSTKDITPVASKRAKRQVALPNRGAKSKDIRSPTPKEEETDLASSSEDDDASDYEVAEEPEIEEESEPESDASADDEVPQSKRKSTSSNARMKSTPQSNKGTPKAKELLKPGVKTGLEPGTQVVIKKPKARTAGKTPYTDDTIHPNTMLFLGDLRQNNNREWLKMNDPDYRTSVKDFNVFIEQLSEKVVEIDDTVPELPIKDLVFRIHRDVRFSKDQTPYKTAFAASWSRTGRKGPFAKYYFHIKPGGSVIVGGLWQPEASELASLRRAIDRRSARLKAVLRNADLRKEFFGGVADDDKKVVGKFVAMNKESALKTKPKVSLLFSYFCEPQAILQCAKMLCLESASSFCFLREGRMAVPLLNDPLHGIMTRRACCRHT</sequence>
<feature type="compositionally biased region" description="Polar residues" evidence="1">
    <location>
        <begin position="97"/>
        <end position="112"/>
    </location>
</feature>
<keyword evidence="3" id="KW-1185">Reference proteome</keyword>
<evidence type="ECO:0000313" key="2">
    <source>
        <dbReference type="EMBL" id="KAF2669160.1"/>
    </source>
</evidence>
<organism evidence="2 3">
    <name type="scientific">Microthyrium microscopicum</name>
    <dbReference type="NCBI Taxonomy" id="703497"/>
    <lineage>
        <taxon>Eukaryota</taxon>
        <taxon>Fungi</taxon>
        <taxon>Dikarya</taxon>
        <taxon>Ascomycota</taxon>
        <taxon>Pezizomycotina</taxon>
        <taxon>Dothideomycetes</taxon>
        <taxon>Dothideomycetes incertae sedis</taxon>
        <taxon>Microthyriales</taxon>
        <taxon>Microthyriaceae</taxon>
        <taxon>Microthyrium</taxon>
    </lineage>
</organism>
<name>A0A6A6UB31_9PEZI</name>
<protein>
    <submittedName>
        <fullName evidence="2">Uncharacterized protein</fullName>
    </submittedName>
</protein>
<dbReference type="InterPro" id="IPR012808">
    <property type="entry name" value="CHP02453"/>
</dbReference>